<organism evidence="2 3">
    <name type="scientific">Actinia tenebrosa</name>
    <name type="common">Australian red waratah sea anemone</name>
    <dbReference type="NCBI Taxonomy" id="6105"/>
    <lineage>
        <taxon>Eukaryota</taxon>
        <taxon>Metazoa</taxon>
        <taxon>Cnidaria</taxon>
        <taxon>Anthozoa</taxon>
        <taxon>Hexacorallia</taxon>
        <taxon>Actiniaria</taxon>
        <taxon>Actiniidae</taxon>
        <taxon>Actinia</taxon>
    </lineage>
</organism>
<reference evidence="3" key="1">
    <citation type="submission" date="2025-08" db="UniProtKB">
        <authorList>
            <consortium name="RefSeq"/>
        </authorList>
    </citation>
    <scope>IDENTIFICATION</scope>
    <source>
        <tissue evidence="3">Tentacle</tissue>
    </source>
</reference>
<dbReference type="AlphaFoldDB" id="A0A6P8I0N8"/>
<keyword evidence="1" id="KW-0732">Signal</keyword>
<gene>
    <name evidence="3" type="primary">LOC116297242</name>
</gene>
<dbReference type="Proteomes" id="UP000515163">
    <property type="component" value="Unplaced"/>
</dbReference>
<dbReference type="InParanoid" id="A0A6P8I0N8"/>
<evidence type="ECO:0000313" key="2">
    <source>
        <dbReference type="Proteomes" id="UP000515163"/>
    </source>
</evidence>
<protein>
    <submittedName>
        <fullName evidence="3">Uncharacterized protein LOC116297242</fullName>
    </submittedName>
</protein>
<dbReference type="OrthoDB" id="5973293at2759"/>
<feature type="signal peptide" evidence="1">
    <location>
        <begin position="1"/>
        <end position="20"/>
    </location>
</feature>
<feature type="chain" id="PRO_5028373307" evidence="1">
    <location>
        <begin position="21"/>
        <end position="560"/>
    </location>
</feature>
<keyword evidence="2" id="KW-1185">Reference proteome</keyword>
<dbReference type="RefSeq" id="XP_031561293.1">
    <property type="nucleotide sequence ID" value="XM_031705433.1"/>
</dbReference>
<dbReference type="GeneID" id="116297242"/>
<name>A0A6P8I0N8_ACTTE</name>
<accession>A0A6P8I0N8</accession>
<evidence type="ECO:0000313" key="3">
    <source>
        <dbReference type="RefSeq" id="XP_031561293.1"/>
    </source>
</evidence>
<evidence type="ECO:0000256" key="1">
    <source>
        <dbReference type="SAM" id="SignalP"/>
    </source>
</evidence>
<sequence>MNVWALLLVFLAVLVIQAEGSKRKKTMPKSRGLMKNGFKKRVQKEKEIERDPALKRDEDEYSLSRFQGAINDVKRIVQEKFKERASVRSIRWITKLEREWDAQELEERKARAKALDTVKKNIIALGDGADDSNKAIKGVLSLVEGAASLAGPLGELVSVGAMFVSSFLSMFGHTKKPKPMAVIVREQINAALEEFLEEVISNEAEAAVMAFRSAKGYVDALGQDNDKIPDDDVDALASNVPAREGISIMSKLFNFIEDMIEDNRPKDARKCFRYLELYLRLATLRKMILMQVVSLIPETRNITAQGYIGSMNVILDETEYMLNFLHDLSLQSKLMPYFDGDRYFQTAAYLKIELNLERPNPFPGLHCIDPDDTYSFGWVKQDGLNPPMLHPIATITPKRCSWKIIAHGNDQFSIVNKYDCPNDAWCDSLLSIDPRPGKKTIVGLEKEDPVIWAILKNPRSQEDKYFIVSSILCGENCRKFLNFETERFRVLNAASTNRDQEVPFIVGVLDTQPKYTFKIYKAPEHDVTSSNTTKSTSKARPGDTDWVTSEALKRDLLGVN</sequence>
<proteinExistence type="predicted"/>
<dbReference type="KEGG" id="aten:116297242"/>